<protein>
    <recommendedName>
        <fullName evidence="10">ABC-2 type transporter domain-containing protein</fullName>
    </recommendedName>
</protein>
<dbReference type="Proteomes" id="UP000276864">
    <property type="component" value="Unassembled WGS sequence"/>
</dbReference>
<dbReference type="Gene3D" id="3.40.50.300">
    <property type="entry name" value="P-loop containing nucleotide triphosphate hydrolases"/>
    <property type="match status" value="1"/>
</dbReference>
<keyword evidence="3" id="KW-0812">Transmembrane</keyword>
<dbReference type="InterPro" id="IPR013525">
    <property type="entry name" value="ABC2_TM"/>
</dbReference>
<dbReference type="GO" id="GO:0005524">
    <property type="term" value="F:ATP binding"/>
    <property type="evidence" value="ECO:0007669"/>
    <property type="project" value="InterPro"/>
</dbReference>
<dbReference type="AlphaFoldDB" id="A0A3M6XQB4"/>
<dbReference type="EMBL" id="QWIM01004548">
    <property type="protein sequence ID" value="RMX92979.1"/>
    <property type="molecule type" value="Genomic_DNA"/>
</dbReference>
<dbReference type="PANTHER" id="PTHR19241">
    <property type="entry name" value="ATP-BINDING CASSETTE TRANSPORTER"/>
    <property type="match status" value="1"/>
</dbReference>
<keyword evidence="2" id="KW-0813">Transport</keyword>
<evidence type="ECO:0000256" key="3">
    <source>
        <dbReference type="ARBA" id="ARBA00022692"/>
    </source>
</evidence>
<dbReference type="SUPFAM" id="SSF52540">
    <property type="entry name" value="P-loop containing nucleoside triphosphate hydrolases"/>
    <property type="match status" value="1"/>
</dbReference>
<dbReference type="GO" id="GO:0140359">
    <property type="term" value="F:ABC-type transporter activity"/>
    <property type="evidence" value="ECO:0007669"/>
    <property type="project" value="InterPro"/>
</dbReference>
<evidence type="ECO:0008006" key="10">
    <source>
        <dbReference type="Google" id="ProtNLM"/>
    </source>
</evidence>
<dbReference type="GO" id="GO:0016887">
    <property type="term" value="F:ATP hydrolysis activity"/>
    <property type="evidence" value="ECO:0007669"/>
    <property type="project" value="InterPro"/>
</dbReference>
<evidence type="ECO:0000259" key="6">
    <source>
        <dbReference type="Pfam" id="PF00005"/>
    </source>
</evidence>
<evidence type="ECO:0000256" key="5">
    <source>
        <dbReference type="ARBA" id="ARBA00023136"/>
    </source>
</evidence>
<reference evidence="8 9" key="1">
    <citation type="journal article" date="2018" name="BMC Genomics">
        <title>Genomic evidence for intraspecific hybridization in a clonal and extremely halotolerant yeast.</title>
        <authorList>
            <person name="Gostincar C."/>
            <person name="Stajich J.E."/>
            <person name="Zupancic J."/>
            <person name="Zalar P."/>
            <person name="Gunde-Cimerman N."/>
        </authorList>
    </citation>
    <scope>NUCLEOTIDE SEQUENCE [LARGE SCALE GENOMIC DNA]</scope>
    <source>
        <strain evidence="8 9">EXF-6651</strain>
    </source>
</reference>
<evidence type="ECO:0000259" key="7">
    <source>
        <dbReference type="Pfam" id="PF01061"/>
    </source>
</evidence>
<evidence type="ECO:0000256" key="4">
    <source>
        <dbReference type="ARBA" id="ARBA00022989"/>
    </source>
</evidence>
<feature type="domain" description="ABC-2 type transporter transmembrane" evidence="7">
    <location>
        <begin position="275"/>
        <end position="395"/>
    </location>
</feature>
<accession>A0A3M6XQB4</accession>
<comment type="subcellular location">
    <subcellularLocation>
        <location evidence="1">Membrane</location>
        <topology evidence="1">Multi-pass membrane protein</topology>
    </subcellularLocation>
</comment>
<dbReference type="InterPro" id="IPR003439">
    <property type="entry name" value="ABC_transporter-like_ATP-bd"/>
</dbReference>
<proteinExistence type="predicted"/>
<dbReference type="Pfam" id="PF00005">
    <property type="entry name" value="ABC_tran"/>
    <property type="match status" value="1"/>
</dbReference>
<feature type="domain" description="ABC transporter" evidence="6">
    <location>
        <begin position="4"/>
        <end position="111"/>
    </location>
</feature>
<feature type="non-terminal residue" evidence="8">
    <location>
        <position position="395"/>
    </location>
</feature>
<evidence type="ECO:0000256" key="2">
    <source>
        <dbReference type="ARBA" id="ARBA00022448"/>
    </source>
</evidence>
<keyword evidence="5" id="KW-0472">Membrane</keyword>
<comment type="caution">
    <text evidence="8">The sequence shown here is derived from an EMBL/GenBank/DDBJ whole genome shotgun (WGS) entry which is preliminary data.</text>
</comment>
<evidence type="ECO:0000256" key="1">
    <source>
        <dbReference type="ARBA" id="ARBA00004141"/>
    </source>
</evidence>
<gene>
    <name evidence="8" type="ORF">D0866_16732</name>
</gene>
<dbReference type="InterPro" id="IPR027417">
    <property type="entry name" value="P-loop_NTPase"/>
</dbReference>
<sequence>MNPKEAQKYNGQIIMNAEEEVFFPTLSVKNTIDFATRLKAPRDLPTGINSHEDYAQTYTEFLLESLGISHTAQTKVGDAFVRGVSGGERKRVSILECLTTRASVYCWDNSTRGLDASNALEYVKAIRAMTDILGLSSIVTLYQAGNGIFEQFDKVMVLDEGKQIFYGPREDAVPFMEDLGFVCDDGANRADFLTGVTVPTERRIAKGYEESFPRNGEQVAAAYSRSKLHGRMLEECQSYGKSEAARKDTIAFQELTNGEKHKSLRKSPVSATFIQQIRITVIRQYQLMWGNKSTVLFKQVATLIQALIGGSLFYNAPPNSAGLFIKGGAIFFSTLYHALLALGEVTDSFTGRPVLAKHRSFSLYHPAAFVIAQVIADLPLLAFQVTQFSVVLYWM</sequence>
<keyword evidence="4" id="KW-1133">Transmembrane helix</keyword>
<dbReference type="Pfam" id="PF01061">
    <property type="entry name" value="ABC2_membrane"/>
    <property type="match status" value="1"/>
</dbReference>
<dbReference type="GO" id="GO:0016020">
    <property type="term" value="C:membrane"/>
    <property type="evidence" value="ECO:0007669"/>
    <property type="project" value="UniProtKB-SubCell"/>
</dbReference>
<organism evidence="8 9">
    <name type="scientific">Hortaea werneckii</name>
    <name type="common">Black yeast</name>
    <name type="synonym">Cladosporium werneckii</name>
    <dbReference type="NCBI Taxonomy" id="91943"/>
    <lineage>
        <taxon>Eukaryota</taxon>
        <taxon>Fungi</taxon>
        <taxon>Dikarya</taxon>
        <taxon>Ascomycota</taxon>
        <taxon>Pezizomycotina</taxon>
        <taxon>Dothideomycetes</taxon>
        <taxon>Dothideomycetidae</taxon>
        <taxon>Mycosphaerellales</taxon>
        <taxon>Teratosphaeriaceae</taxon>
        <taxon>Hortaea</taxon>
    </lineage>
</organism>
<evidence type="ECO:0000313" key="9">
    <source>
        <dbReference type="Proteomes" id="UP000276864"/>
    </source>
</evidence>
<evidence type="ECO:0000313" key="8">
    <source>
        <dbReference type="EMBL" id="RMX92979.1"/>
    </source>
</evidence>
<name>A0A3M6XQB4_HORWE</name>